<dbReference type="InterPro" id="IPR001547">
    <property type="entry name" value="Glyco_hydro_5"/>
</dbReference>
<dbReference type="Proteomes" id="UP000000763">
    <property type="component" value="Chromosome 10"/>
</dbReference>
<dbReference type="EMBL" id="AC134516">
    <property type="protein sequence ID" value="AAN31781.1"/>
    <property type="molecule type" value="Genomic_DNA"/>
</dbReference>
<keyword evidence="3 4" id="KW-0326">Glycosidase</keyword>
<dbReference type="InterPro" id="IPR017853">
    <property type="entry name" value="GH"/>
</dbReference>
<dbReference type="GO" id="GO:0000272">
    <property type="term" value="P:polysaccharide catabolic process"/>
    <property type="evidence" value="ECO:0007669"/>
    <property type="project" value="InterPro"/>
</dbReference>
<dbReference type="PANTHER" id="PTHR10551:SF14">
    <property type="entry name" value="CELLULASE CONTAINING PROTEIN, EXPRESSED"/>
    <property type="match status" value="1"/>
</dbReference>
<evidence type="ECO:0000256" key="2">
    <source>
        <dbReference type="ARBA" id="ARBA00022801"/>
    </source>
</evidence>
<dbReference type="CDD" id="cd00257">
    <property type="entry name" value="beta-trefoil_FSCN-like"/>
    <property type="match status" value="1"/>
</dbReference>
<evidence type="ECO:0000256" key="3">
    <source>
        <dbReference type="ARBA" id="ARBA00023295"/>
    </source>
</evidence>
<comment type="similarity">
    <text evidence="1 4">Belongs to the glycosyl hydrolase 5 (cellulase A) family.</text>
</comment>
<reference evidence="8" key="2">
    <citation type="journal article" date="2008" name="Nucleic Acids Res.">
        <title>The rice annotation project database (RAP-DB): 2008 update.</title>
        <authorList>
            <consortium name="The rice annotation project (RAP)"/>
        </authorList>
    </citation>
    <scope>GENOME REANNOTATION</scope>
    <source>
        <strain evidence="8">cv. Nipponbare</strain>
    </source>
</reference>
<evidence type="ECO:0000313" key="7">
    <source>
        <dbReference type="EMBL" id="AAN31781.1"/>
    </source>
</evidence>
<name>Q8GTM7_ORYSJ</name>
<evidence type="ECO:0000256" key="4">
    <source>
        <dbReference type="RuleBase" id="RU361153"/>
    </source>
</evidence>
<evidence type="ECO:0000259" key="5">
    <source>
        <dbReference type="Pfam" id="PF00150"/>
    </source>
</evidence>
<dbReference type="Gene3D" id="3.20.20.80">
    <property type="entry name" value="Glycosidases"/>
    <property type="match status" value="1"/>
</dbReference>
<feature type="domain" description="DUF7910" evidence="6">
    <location>
        <begin position="39"/>
        <end position="176"/>
    </location>
</feature>
<dbReference type="Pfam" id="PF00150">
    <property type="entry name" value="Cellulase"/>
    <property type="match status" value="1"/>
</dbReference>
<dbReference type="FunFam" id="2.80.10.50:FF:000056">
    <property type="entry name" value="Glucan 1,3-beta-glucosidase A"/>
    <property type="match status" value="1"/>
</dbReference>
<dbReference type="GO" id="GO:0007015">
    <property type="term" value="P:actin filament organization"/>
    <property type="evidence" value="ECO:0007669"/>
    <property type="project" value="InterPro"/>
</dbReference>
<sequence>MATPSSSSPPVPPIRSVNLGGWLVTEGWILPSLFDDIPNNDFLDGTKLQFKSVVHNTYLCAEHGGGDIVVADRTAASGWETFKLWRVDENTFNLKAIDDSAVHFVGVDGNGVVVATAATPGPSETFVIVRSDRDNSRIRIRASNGKFLQAKTTVSVTADHGEGTSWGDDDPSVFAINRGEKLQGEYQLCNGYGMKKATEVLREHWSTYILENDFKFISSNGLNAVRIPVGWWIASDPNPPAPFVGGSLEALDNAFRWAEKYNLGVIVDLHAAPGSQNPWEHSGSRDGSQTWGTTDETIIQTVQVIDFLASRSDKDINK</sequence>
<reference evidence="8" key="1">
    <citation type="journal article" date="2005" name="Nature">
        <title>The map-based sequence of the rice genome.</title>
        <authorList>
            <consortium name="International rice genome sequencing project (IRGSP)"/>
            <person name="Matsumoto T."/>
            <person name="Wu J."/>
            <person name="Kanamori H."/>
            <person name="Katayose Y."/>
            <person name="Fujisawa M."/>
            <person name="Namiki N."/>
            <person name="Mizuno H."/>
            <person name="Yamamoto K."/>
            <person name="Antonio B.A."/>
            <person name="Baba T."/>
            <person name="Sakata K."/>
            <person name="Nagamura Y."/>
            <person name="Aoki H."/>
            <person name="Arikawa K."/>
            <person name="Arita K."/>
            <person name="Bito T."/>
            <person name="Chiden Y."/>
            <person name="Fujitsuka N."/>
            <person name="Fukunaka R."/>
            <person name="Hamada M."/>
            <person name="Harada C."/>
            <person name="Hayashi A."/>
            <person name="Hijishita S."/>
            <person name="Honda M."/>
            <person name="Hosokawa S."/>
            <person name="Ichikawa Y."/>
            <person name="Idonuma A."/>
            <person name="Iijima M."/>
            <person name="Ikeda M."/>
            <person name="Ikeno M."/>
            <person name="Ito K."/>
            <person name="Ito S."/>
            <person name="Ito T."/>
            <person name="Ito Y."/>
            <person name="Ito Y."/>
            <person name="Iwabuchi A."/>
            <person name="Kamiya K."/>
            <person name="Karasawa W."/>
            <person name="Kurita K."/>
            <person name="Katagiri S."/>
            <person name="Kikuta A."/>
            <person name="Kobayashi H."/>
            <person name="Kobayashi N."/>
            <person name="Machita K."/>
            <person name="Maehara T."/>
            <person name="Masukawa M."/>
            <person name="Mizubayashi T."/>
            <person name="Mukai Y."/>
            <person name="Nagasaki H."/>
            <person name="Nagata Y."/>
            <person name="Naito S."/>
            <person name="Nakashima M."/>
            <person name="Nakama Y."/>
            <person name="Nakamichi Y."/>
            <person name="Nakamura M."/>
            <person name="Meguro A."/>
            <person name="Negishi M."/>
            <person name="Ohta I."/>
            <person name="Ohta T."/>
            <person name="Okamoto M."/>
            <person name="Ono N."/>
            <person name="Saji S."/>
            <person name="Sakaguchi M."/>
            <person name="Sakai K."/>
            <person name="Shibata M."/>
            <person name="Shimokawa T."/>
            <person name="Song J."/>
            <person name="Takazaki Y."/>
            <person name="Terasawa K."/>
            <person name="Tsugane M."/>
            <person name="Tsuji K."/>
            <person name="Ueda S."/>
            <person name="Waki K."/>
            <person name="Yamagata H."/>
            <person name="Yamamoto M."/>
            <person name="Yamamoto S."/>
            <person name="Yamane H."/>
            <person name="Yoshiki S."/>
            <person name="Yoshihara R."/>
            <person name="Yukawa K."/>
            <person name="Zhong H."/>
            <person name="Yano M."/>
            <person name="Yuan Q."/>
            <person name="Ouyang S."/>
            <person name="Liu J."/>
            <person name="Jones K.M."/>
            <person name="Gansberger K."/>
            <person name="Moffat K."/>
            <person name="Hill J."/>
            <person name="Bera J."/>
            <person name="Fadrosh D."/>
            <person name="Jin S."/>
            <person name="Johri S."/>
            <person name="Kim M."/>
            <person name="Overton L."/>
            <person name="Reardon M."/>
            <person name="Tsitrin T."/>
            <person name="Vuong H."/>
            <person name="Weaver B."/>
            <person name="Ciecko A."/>
            <person name="Tallon L."/>
            <person name="Jackson J."/>
            <person name="Pai G."/>
            <person name="Aken S.V."/>
            <person name="Utterback T."/>
            <person name="Reidmuller S."/>
            <person name="Feldblyum T."/>
            <person name="Hsiao J."/>
            <person name="Zismann V."/>
            <person name="Iobst S."/>
            <person name="de Vazeille A.R."/>
            <person name="Buell C.R."/>
            <person name="Ying K."/>
            <person name="Li Y."/>
            <person name="Lu T."/>
            <person name="Huang Y."/>
            <person name="Zhao Q."/>
            <person name="Feng Q."/>
            <person name="Zhang L."/>
            <person name="Zhu J."/>
            <person name="Weng Q."/>
            <person name="Mu J."/>
            <person name="Lu Y."/>
            <person name="Fan D."/>
            <person name="Liu Y."/>
            <person name="Guan J."/>
            <person name="Zhang Y."/>
            <person name="Yu S."/>
            <person name="Liu X."/>
            <person name="Zhang Y."/>
            <person name="Hong G."/>
            <person name="Han B."/>
            <person name="Choisne N."/>
            <person name="Demange N."/>
            <person name="Orjeda G."/>
            <person name="Samain S."/>
            <person name="Cattolico L."/>
            <person name="Pelletier E."/>
            <person name="Couloux A."/>
            <person name="Segurens B."/>
            <person name="Wincker P."/>
            <person name="D'Hont A."/>
            <person name="Scarpelli C."/>
            <person name="Weissenbach J."/>
            <person name="Salanoubat M."/>
            <person name="Quetier F."/>
            <person name="Yu Y."/>
            <person name="Kim H.R."/>
            <person name="Rambo T."/>
            <person name="Currie J."/>
            <person name="Collura K."/>
            <person name="Luo M."/>
            <person name="Yang T."/>
            <person name="Ammiraju J.S.S."/>
            <person name="Engler F."/>
            <person name="Soderlund C."/>
            <person name="Wing R.A."/>
            <person name="Palmer L.E."/>
            <person name="de la Bastide M."/>
            <person name="Spiegel L."/>
            <person name="Nascimento L."/>
            <person name="Zutavern T."/>
            <person name="O'Shaughnessy A."/>
            <person name="Dike S."/>
            <person name="Dedhia N."/>
            <person name="Preston R."/>
            <person name="Balija V."/>
            <person name="McCombie W.R."/>
            <person name="Chow T."/>
            <person name="Chen H."/>
            <person name="Chung M."/>
            <person name="Chen C."/>
            <person name="Shaw J."/>
            <person name="Wu H."/>
            <person name="Hsiao K."/>
            <person name="Chao Y."/>
            <person name="Chu M."/>
            <person name="Cheng C."/>
            <person name="Hour A."/>
            <person name="Lee P."/>
            <person name="Lin S."/>
            <person name="Lin Y."/>
            <person name="Liou J."/>
            <person name="Liu S."/>
            <person name="Hsing Y."/>
            <person name="Raghuvanshi S."/>
            <person name="Mohanty A."/>
            <person name="Bharti A.K."/>
            <person name="Gaur A."/>
            <person name="Gupta V."/>
            <person name="Kumar D."/>
            <person name="Ravi V."/>
            <person name="Vij S."/>
            <person name="Kapur A."/>
            <person name="Khurana P."/>
            <person name="Khurana P."/>
            <person name="Khurana J.P."/>
            <person name="Tyagi A.K."/>
            <person name="Gaikwad K."/>
            <person name="Singh A."/>
            <person name="Dalal V."/>
            <person name="Srivastava S."/>
            <person name="Dixit A."/>
            <person name="Pal A.K."/>
            <person name="Ghazi I.A."/>
            <person name="Yadav M."/>
            <person name="Pandit A."/>
            <person name="Bhargava A."/>
            <person name="Sureshbabu K."/>
            <person name="Batra K."/>
            <person name="Sharma T.R."/>
            <person name="Mohapatra T."/>
            <person name="Singh N.K."/>
            <person name="Messing J."/>
            <person name="Nelson A.B."/>
            <person name="Fuks G."/>
            <person name="Kavchok S."/>
            <person name="Keizer G."/>
            <person name="Linton E."/>
            <person name="Llaca V."/>
            <person name="Song R."/>
            <person name="Tanyolac B."/>
            <person name="Young S."/>
            <person name="Ho-Il K."/>
            <person name="Hahn J.H."/>
            <person name="Sangsakoo G."/>
            <person name="Vanavichit A."/>
            <person name="de Mattos Luiz.A.T."/>
            <person name="Zimmer P.D."/>
            <person name="Malone G."/>
            <person name="Dellagostin O."/>
            <person name="de Oliveira A.C."/>
            <person name="Bevan M."/>
            <person name="Bancroft I."/>
            <person name="Minx P."/>
            <person name="Cordum H."/>
            <person name="Wilson R."/>
            <person name="Cheng Z."/>
            <person name="Jin W."/>
            <person name="Jiang J."/>
            <person name="Leong S.A."/>
            <person name="Iwama H."/>
            <person name="Gojobori T."/>
            <person name="Itoh T."/>
            <person name="Niimura Y."/>
            <person name="Fujii Y."/>
            <person name="Habara T."/>
            <person name="Sakai H."/>
            <person name="Sato Y."/>
            <person name="Wilson G."/>
            <person name="Kumar K."/>
            <person name="McCouch S."/>
            <person name="Juretic N."/>
            <person name="Hoen D."/>
            <person name="Wright S."/>
            <person name="Bruskiewich R."/>
            <person name="Bureau T."/>
            <person name="Miyao A."/>
            <person name="Hirochika H."/>
            <person name="Nishikawa T."/>
            <person name="Kadowaki K."/>
            <person name="Sugiura M."/>
            <person name="Burr B."/>
            <person name="Sasaki T."/>
        </authorList>
    </citation>
    <scope>NUCLEOTIDE SEQUENCE [LARGE SCALE GENOMIC DNA]</scope>
    <source>
        <strain evidence="8">cv. Nipponbare</strain>
    </source>
</reference>
<dbReference type="InterPro" id="IPR057232">
    <property type="entry name" value="DUF7910"/>
</dbReference>
<dbReference type="SUPFAM" id="SSF51445">
    <property type="entry name" value="(Trans)glycosidases"/>
    <property type="match status" value="1"/>
</dbReference>
<evidence type="ECO:0000256" key="1">
    <source>
        <dbReference type="ARBA" id="ARBA00005641"/>
    </source>
</evidence>
<dbReference type="GO" id="GO:0051015">
    <property type="term" value="F:actin filament binding"/>
    <property type="evidence" value="ECO:0007669"/>
    <property type="project" value="InterPro"/>
</dbReference>
<protein>
    <submittedName>
        <fullName evidence="7">Putataive glucan 1,3-beta-glucosidase</fullName>
    </submittedName>
</protein>
<dbReference type="Gene3D" id="2.80.10.50">
    <property type="match status" value="1"/>
</dbReference>
<dbReference type="PANTHER" id="PTHR10551">
    <property type="entry name" value="FASCIN"/>
    <property type="match status" value="1"/>
</dbReference>
<dbReference type="InterPro" id="IPR010431">
    <property type="entry name" value="Fascin"/>
</dbReference>
<dbReference type="Pfam" id="PF25490">
    <property type="entry name" value="DUF7910"/>
    <property type="match status" value="1"/>
</dbReference>
<accession>Q8GTM7</accession>
<feature type="domain" description="Glycoside hydrolase family 5" evidence="5">
    <location>
        <begin position="201"/>
        <end position="289"/>
    </location>
</feature>
<dbReference type="GO" id="GO:0004553">
    <property type="term" value="F:hydrolase activity, hydrolyzing O-glycosyl compounds"/>
    <property type="evidence" value="ECO:0007669"/>
    <property type="project" value="InterPro"/>
</dbReference>
<evidence type="ECO:0000259" key="6">
    <source>
        <dbReference type="Pfam" id="PF25490"/>
    </source>
</evidence>
<gene>
    <name evidence="7" type="primary">OJA1208D02.1</name>
</gene>
<proteinExistence type="inferred from homology"/>
<evidence type="ECO:0000313" key="8">
    <source>
        <dbReference type="Proteomes" id="UP000000763"/>
    </source>
</evidence>
<dbReference type="SUPFAM" id="SSF50405">
    <property type="entry name" value="Actin-crosslinking proteins"/>
    <property type="match status" value="1"/>
</dbReference>
<keyword evidence="2 4" id="KW-0378">Hydrolase</keyword>
<dbReference type="InterPro" id="IPR008999">
    <property type="entry name" value="Actin-crosslinking"/>
</dbReference>
<dbReference type="AlphaFoldDB" id="Q8GTM7"/>
<organism evidence="7 8">
    <name type="scientific">Oryza sativa subsp. japonica</name>
    <name type="common">Rice</name>
    <dbReference type="NCBI Taxonomy" id="39947"/>
    <lineage>
        <taxon>Eukaryota</taxon>
        <taxon>Viridiplantae</taxon>
        <taxon>Streptophyta</taxon>
        <taxon>Embryophyta</taxon>
        <taxon>Tracheophyta</taxon>
        <taxon>Spermatophyta</taxon>
        <taxon>Magnoliopsida</taxon>
        <taxon>Liliopsida</taxon>
        <taxon>Poales</taxon>
        <taxon>Poaceae</taxon>
        <taxon>BOP clade</taxon>
        <taxon>Oryzoideae</taxon>
        <taxon>Oryzeae</taxon>
        <taxon>Oryzinae</taxon>
        <taxon>Oryza</taxon>
        <taxon>Oryza sativa</taxon>
    </lineage>
</organism>